<dbReference type="HOGENOM" id="CLU_991041_0_0_1"/>
<keyword evidence="4 6" id="KW-0472">Membrane</keyword>
<feature type="signal peptide" evidence="7">
    <location>
        <begin position="1"/>
        <end position="23"/>
    </location>
</feature>
<keyword evidence="7" id="KW-0732">Signal</keyword>
<sequence>MVLESSIWVVSLAATLLLQPALAQADDNTEQGARFTYPTESDLVFHEQDTVRVSWESEYSSGALWTFCREADDDGENVLRTKNIIEQAQGMNGSERIVINFSTTANDCWFNLRDNDSDRGINSVGFSMSAERGDEEREWQLDSESQTTTSAQPSSTTETTATTGESSETEGGSQSNRESGGGGLSTGAIAGIAVGVVVLVLGAIGASAFLLWRKRRQGRGSKGAYKPPSNEEKYAGQLPSEMGTDAPRPAPYQVGAAELPTRESERERVTRHELE</sequence>
<feature type="chain" id="PRO_5001779105" description="Mid2 domain-containing protein" evidence="7">
    <location>
        <begin position="24"/>
        <end position="275"/>
    </location>
</feature>
<dbReference type="EMBL" id="KL660878">
    <property type="protein sequence ID" value="KFA60978.1"/>
    <property type="molecule type" value="Genomic_DNA"/>
</dbReference>
<dbReference type="OrthoDB" id="5367645at2759"/>
<evidence type="ECO:0000256" key="3">
    <source>
        <dbReference type="ARBA" id="ARBA00022989"/>
    </source>
</evidence>
<dbReference type="InterPro" id="IPR051694">
    <property type="entry name" value="Immunoregulatory_rcpt-like"/>
</dbReference>
<dbReference type="InParanoid" id="A0A084QAJ3"/>
<evidence type="ECO:0000256" key="2">
    <source>
        <dbReference type="ARBA" id="ARBA00022692"/>
    </source>
</evidence>
<dbReference type="PANTHER" id="PTHR15549">
    <property type="entry name" value="PAIRED IMMUNOGLOBULIN-LIKE TYPE 2 RECEPTOR"/>
    <property type="match status" value="1"/>
</dbReference>
<feature type="compositionally biased region" description="Low complexity" evidence="5">
    <location>
        <begin position="143"/>
        <end position="175"/>
    </location>
</feature>
<feature type="region of interest" description="Disordered" evidence="5">
    <location>
        <begin position="121"/>
        <end position="182"/>
    </location>
</feature>
<feature type="transmembrane region" description="Helical" evidence="6">
    <location>
        <begin position="188"/>
        <end position="212"/>
    </location>
</feature>
<evidence type="ECO:0000313" key="8">
    <source>
        <dbReference type="EMBL" id="KFA60978.1"/>
    </source>
</evidence>
<keyword evidence="9" id="KW-1185">Reference proteome</keyword>
<organism evidence="8 9">
    <name type="scientific">Stachybotrys chlorohalonatus (strain IBT 40285)</name>
    <dbReference type="NCBI Taxonomy" id="1283841"/>
    <lineage>
        <taxon>Eukaryota</taxon>
        <taxon>Fungi</taxon>
        <taxon>Dikarya</taxon>
        <taxon>Ascomycota</taxon>
        <taxon>Pezizomycotina</taxon>
        <taxon>Sordariomycetes</taxon>
        <taxon>Hypocreomycetidae</taxon>
        <taxon>Hypocreales</taxon>
        <taxon>Stachybotryaceae</taxon>
        <taxon>Stachybotrys</taxon>
    </lineage>
</organism>
<dbReference type="Proteomes" id="UP000028524">
    <property type="component" value="Unassembled WGS sequence"/>
</dbReference>
<evidence type="ECO:0000313" key="9">
    <source>
        <dbReference type="Proteomes" id="UP000028524"/>
    </source>
</evidence>
<evidence type="ECO:0000256" key="5">
    <source>
        <dbReference type="SAM" id="MobiDB-lite"/>
    </source>
</evidence>
<feature type="compositionally biased region" description="Basic and acidic residues" evidence="5">
    <location>
        <begin position="131"/>
        <end position="140"/>
    </location>
</feature>
<keyword evidence="3 6" id="KW-1133">Transmembrane helix</keyword>
<comment type="subcellular location">
    <subcellularLocation>
        <location evidence="1">Membrane</location>
        <topology evidence="1">Single-pass membrane protein</topology>
    </subcellularLocation>
</comment>
<name>A0A084QAJ3_STAC4</name>
<gene>
    <name evidence="8" type="ORF">S40285_10035</name>
</gene>
<evidence type="ECO:0008006" key="10">
    <source>
        <dbReference type="Google" id="ProtNLM"/>
    </source>
</evidence>
<evidence type="ECO:0000256" key="6">
    <source>
        <dbReference type="SAM" id="Phobius"/>
    </source>
</evidence>
<dbReference type="GO" id="GO:0016020">
    <property type="term" value="C:membrane"/>
    <property type="evidence" value="ECO:0007669"/>
    <property type="project" value="UniProtKB-SubCell"/>
</dbReference>
<feature type="region of interest" description="Disordered" evidence="5">
    <location>
        <begin position="218"/>
        <end position="275"/>
    </location>
</feature>
<accession>A0A084QAJ3</accession>
<keyword evidence="2 6" id="KW-0812">Transmembrane</keyword>
<evidence type="ECO:0000256" key="4">
    <source>
        <dbReference type="ARBA" id="ARBA00023136"/>
    </source>
</evidence>
<dbReference type="STRING" id="1283841.A0A084QAJ3"/>
<dbReference type="GO" id="GO:0071944">
    <property type="term" value="C:cell periphery"/>
    <property type="evidence" value="ECO:0007669"/>
    <property type="project" value="UniProtKB-ARBA"/>
</dbReference>
<proteinExistence type="predicted"/>
<protein>
    <recommendedName>
        <fullName evidence="10">Mid2 domain-containing protein</fullName>
    </recommendedName>
</protein>
<evidence type="ECO:0000256" key="7">
    <source>
        <dbReference type="SAM" id="SignalP"/>
    </source>
</evidence>
<dbReference type="PANTHER" id="PTHR15549:SF26">
    <property type="entry name" value="AXIAL BUDDING PATTERN PROTEIN 2-RELATED"/>
    <property type="match status" value="1"/>
</dbReference>
<feature type="compositionally biased region" description="Basic and acidic residues" evidence="5">
    <location>
        <begin position="260"/>
        <end position="275"/>
    </location>
</feature>
<dbReference type="AlphaFoldDB" id="A0A084QAJ3"/>
<reference evidence="8 9" key="1">
    <citation type="journal article" date="2014" name="BMC Genomics">
        <title>Comparative genome sequencing reveals chemotype-specific gene clusters in the toxigenic black mold Stachybotrys.</title>
        <authorList>
            <person name="Semeiks J."/>
            <person name="Borek D."/>
            <person name="Otwinowski Z."/>
            <person name="Grishin N.V."/>
        </authorList>
    </citation>
    <scope>NUCLEOTIDE SEQUENCE [LARGE SCALE GENOMIC DNA]</scope>
    <source>
        <strain evidence="8 9">IBT 40285</strain>
    </source>
</reference>
<evidence type="ECO:0000256" key="1">
    <source>
        <dbReference type="ARBA" id="ARBA00004167"/>
    </source>
</evidence>
<dbReference type="OMA" id="ANSPRWG"/>